<feature type="transmembrane region" description="Helical" evidence="6">
    <location>
        <begin position="111"/>
        <end position="135"/>
    </location>
</feature>
<feature type="non-terminal residue" evidence="8">
    <location>
        <position position="394"/>
    </location>
</feature>
<dbReference type="PANTHER" id="PTHR33048">
    <property type="entry name" value="PTH11-LIKE INTEGRAL MEMBRANE PROTEIN (AFU_ORTHOLOGUE AFUA_5G11245)"/>
    <property type="match status" value="1"/>
</dbReference>
<keyword evidence="2 6" id="KW-0812">Transmembrane</keyword>
<dbReference type="AlphaFoldDB" id="A0A559MED5"/>
<name>A0A559MED5_9HELO</name>
<feature type="transmembrane region" description="Helical" evidence="6">
    <location>
        <begin position="33"/>
        <end position="58"/>
    </location>
</feature>
<reference evidence="8 9" key="1">
    <citation type="submission" date="2018-05" db="EMBL/GenBank/DDBJ databases">
        <title>Genome sequencing and assembly of the regulated plant pathogen Lachnellula willkommii and related sister species for the development of diagnostic species identification markers.</title>
        <authorList>
            <person name="Giroux E."/>
            <person name="Bilodeau G."/>
        </authorList>
    </citation>
    <scope>NUCLEOTIDE SEQUENCE [LARGE SCALE GENOMIC DNA]</scope>
    <source>
        <strain evidence="8 9">CBS 172.35</strain>
    </source>
</reference>
<feature type="transmembrane region" description="Helical" evidence="6">
    <location>
        <begin position="197"/>
        <end position="221"/>
    </location>
</feature>
<keyword evidence="3 6" id="KW-1133">Transmembrane helix</keyword>
<dbReference type="InterPro" id="IPR052337">
    <property type="entry name" value="SAT4-like"/>
</dbReference>
<feature type="transmembrane region" description="Helical" evidence="6">
    <location>
        <begin position="265"/>
        <end position="290"/>
    </location>
</feature>
<dbReference type="PANTHER" id="PTHR33048:SF160">
    <property type="entry name" value="SAT4 FAMILY MEMBRANE PROTEIN"/>
    <property type="match status" value="1"/>
</dbReference>
<dbReference type="InterPro" id="IPR049326">
    <property type="entry name" value="Rhodopsin_dom_fungi"/>
</dbReference>
<dbReference type="Proteomes" id="UP000315522">
    <property type="component" value="Unassembled WGS sequence"/>
</dbReference>
<feature type="domain" description="Rhodopsin" evidence="7">
    <location>
        <begin position="54"/>
        <end position="294"/>
    </location>
</feature>
<protein>
    <submittedName>
        <fullName evidence="8">Satratoxin biosynthesis SC1 cluster protein</fullName>
    </submittedName>
</protein>
<feature type="transmembrane region" description="Helical" evidence="6">
    <location>
        <begin position="70"/>
        <end position="91"/>
    </location>
</feature>
<dbReference type="Pfam" id="PF20684">
    <property type="entry name" value="Fung_rhodopsin"/>
    <property type="match status" value="1"/>
</dbReference>
<organism evidence="8 9">
    <name type="scientific">Lachnellula willkommii</name>
    <dbReference type="NCBI Taxonomy" id="215461"/>
    <lineage>
        <taxon>Eukaryota</taxon>
        <taxon>Fungi</taxon>
        <taxon>Dikarya</taxon>
        <taxon>Ascomycota</taxon>
        <taxon>Pezizomycotina</taxon>
        <taxon>Leotiomycetes</taxon>
        <taxon>Helotiales</taxon>
        <taxon>Lachnaceae</taxon>
        <taxon>Lachnellula</taxon>
    </lineage>
</organism>
<gene>
    <name evidence="8" type="primary">SAT4_8</name>
    <name evidence="8" type="ORF">LAWI1_G002353</name>
</gene>
<evidence type="ECO:0000256" key="1">
    <source>
        <dbReference type="ARBA" id="ARBA00004141"/>
    </source>
</evidence>
<evidence type="ECO:0000256" key="5">
    <source>
        <dbReference type="ARBA" id="ARBA00038359"/>
    </source>
</evidence>
<feature type="transmembrane region" description="Helical" evidence="6">
    <location>
        <begin position="233"/>
        <end position="253"/>
    </location>
</feature>
<feature type="transmembrane region" description="Helical" evidence="6">
    <location>
        <begin position="147"/>
        <end position="166"/>
    </location>
</feature>
<evidence type="ECO:0000313" key="8">
    <source>
        <dbReference type="EMBL" id="TVY91325.1"/>
    </source>
</evidence>
<comment type="caution">
    <text evidence="8">The sequence shown here is derived from an EMBL/GenBank/DDBJ whole genome shotgun (WGS) entry which is preliminary data.</text>
</comment>
<evidence type="ECO:0000256" key="3">
    <source>
        <dbReference type="ARBA" id="ARBA00022989"/>
    </source>
</evidence>
<evidence type="ECO:0000256" key="2">
    <source>
        <dbReference type="ARBA" id="ARBA00022692"/>
    </source>
</evidence>
<dbReference type="EMBL" id="QGML01000583">
    <property type="protein sequence ID" value="TVY91325.1"/>
    <property type="molecule type" value="Genomic_DNA"/>
</dbReference>
<comment type="similarity">
    <text evidence="5">Belongs to the SAT4 family.</text>
</comment>
<comment type="subcellular location">
    <subcellularLocation>
        <location evidence="1">Membrane</location>
        <topology evidence="1">Multi-pass membrane protein</topology>
    </subcellularLocation>
</comment>
<sequence>MALSPDVLNAILNGPALDPPEGVTPNFHSRDTLAIYILPTVLVGLSISTVFLILRIYTKYFIIRSVSLEDYITILAWVMLVGFGVPCWYCVRVGGRHQWDTSVRDSIDLLYYANIVQILYGPTMFTVKLSILLQYMRIFVPRREGNTAMFVLIHIVLWADLAFYTVDTLLEIFSCNPRALNWNKLIDHGSCFNIEVLIISAGAINVVSDCVILFLPMFSIWRLQLSTKKKVQISAVFACGLLACVSSVIRLAYSILLFKTEDRTYAFIPTGLWSVAEVSIGFICSCLPVVPKFFQVMSERLTTNKSSTTPSRSYYRSFDAQKSGASNNPGNPYDSTRALARGDEPFEGLELTEGVGSRHIDIRAGSRRPSGAGADEEGRILKTVSIEVNELRMG</sequence>
<evidence type="ECO:0000256" key="6">
    <source>
        <dbReference type="SAM" id="Phobius"/>
    </source>
</evidence>
<keyword evidence="9" id="KW-1185">Reference proteome</keyword>
<proteinExistence type="inferred from homology"/>
<keyword evidence="4 6" id="KW-0472">Membrane</keyword>
<dbReference type="GO" id="GO:0016020">
    <property type="term" value="C:membrane"/>
    <property type="evidence" value="ECO:0007669"/>
    <property type="project" value="UniProtKB-SubCell"/>
</dbReference>
<evidence type="ECO:0000313" key="9">
    <source>
        <dbReference type="Proteomes" id="UP000315522"/>
    </source>
</evidence>
<evidence type="ECO:0000256" key="4">
    <source>
        <dbReference type="ARBA" id="ARBA00023136"/>
    </source>
</evidence>
<accession>A0A559MED5</accession>
<evidence type="ECO:0000259" key="7">
    <source>
        <dbReference type="Pfam" id="PF20684"/>
    </source>
</evidence>